<sequence length="755" mass="82318">MTDFKLSAQLEGHDNDVRAVCFPTPDVVLSASRDHTVRLWRRTSAKPPIFDAAITSQGDGWINSLTFLGRSAAYPDGLIVSGGAEGIVEVKKPTSTATENAERLLVGHAGNICALDALPKGTYFVSGSWDGKAIVWSTDKWEMSHHLVHGGDGKSVWAVLAYDENIVITGSADHKIRIFHLRPGGEVQLARTMTTGDVVRALCKLPTGLKGHPSGAQFASAGNDNIIRLWKLNGQEVGTLEGHENYIYSLGCLPTGEIVSSGEDRTLRIWRGSECVQTITHPAVSVWSLAVCHENGDIVSGASDNMLRIFTRSSGRIANPEVLAQFDESVRTFAISGSSRRKVPYNGQEFDFVFDVDIGEVGKPPLKLPYNLSEKPSDSATKFLEDNNLPKSYHGRVVQFITENTTGATIGQTSGAPSAEPYDSQASQASPTQHLEYETLAQFDMDRIMTALERNNRKLAEAGKKDVTMNPDMLKTLKTLLQSLEGATPGKSESASPPYLQESTQLVVRLVPEWPYGDRLPLLDILRLMAPWPGVAPFADRRYGNLVNVALRAALDAREPVGSGETTLSDFIDNKVDEKRVNAGMVMLSLRTVTNLFRTEEGRSLVAQEATGVVSMLGRVVGLVGGRAPIRADKAPVQHNLQIALTTAAFNYAVLAYQERRKSPPEQKIDLGVLAALCEVLETVVREQNDAEVLYRALMALRTILAIGRVARQLAKSMNAEEWTSIAAKKTTDARVTAVAEECLAYLKQGERRVE</sequence>
<dbReference type="InterPro" id="IPR011989">
    <property type="entry name" value="ARM-like"/>
</dbReference>
<name>A0AAN6NA26_9PEZI</name>
<dbReference type="PANTHER" id="PTHR19849:SF0">
    <property type="entry name" value="PHOSPHOLIPASE A-2-ACTIVATING PROTEIN"/>
    <property type="match status" value="1"/>
</dbReference>
<reference evidence="10" key="1">
    <citation type="journal article" date="2023" name="Mol. Phylogenet. Evol.">
        <title>Genome-scale phylogeny and comparative genomics of the fungal order Sordariales.</title>
        <authorList>
            <person name="Hensen N."/>
            <person name="Bonometti L."/>
            <person name="Westerberg I."/>
            <person name="Brannstrom I.O."/>
            <person name="Guillou S."/>
            <person name="Cros-Aarteil S."/>
            <person name="Calhoun S."/>
            <person name="Haridas S."/>
            <person name="Kuo A."/>
            <person name="Mondo S."/>
            <person name="Pangilinan J."/>
            <person name="Riley R."/>
            <person name="LaButti K."/>
            <person name="Andreopoulos B."/>
            <person name="Lipzen A."/>
            <person name="Chen C."/>
            <person name="Yan M."/>
            <person name="Daum C."/>
            <person name="Ng V."/>
            <person name="Clum A."/>
            <person name="Steindorff A."/>
            <person name="Ohm R.A."/>
            <person name="Martin F."/>
            <person name="Silar P."/>
            <person name="Natvig D.O."/>
            <person name="Lalanne C."/>
            <person name="Gautier V."/>
            <person name="Ament-Velasquez S.L."/>
            <person name="Kruys A."/>
            <person name="Hutchinson M.I."/>
            <person name="Powell A.J."/>
            <person name="Barry K."/>
            <person name="Miller A.N."/>
            <person name="Grigoriev I.V."/>
            <person name="Debuchy R."/>
            <person name="Gladieux P."/>
            <person name="Hiltunen Thoren M."/>
            <person name="Johannesson H."/>
        </authorList>
    </citation>
    <scope>NUCLEOTIDE SEQUENCE [LARGE SCALE GENOMIC DNA]</scope>
    <source>
        <strain evidence="10">CBS 340.73</strain>
    </source>
</reference>
<dbReference type="InterPro" id="IPR038122">
    <property type="entry name" value="PFU_sf"/>
</dbReference>
<keyword evidence="10" id="KW-1185">Reference proteome</keyword>
<dbReference type="InterPro" id="IPR001680">
    <property type="entry name" value="WD40_rpt"/>
</dbReference>
<evidence type="ECO:0000256" key="6">
    <source>
        <dbReference type="SAM" id="MobiDB-lite"/>
    </source>
</evidence>
<gene>
    <name evidence="9" type="ORF">QBC46DRAFT_285163</name>
</gene>
<keyword evidence="3 5" id="KW-0853">WD repeat</keyword>
<dbReference type="GO" id="GO:0043161">
    <property type="term" value="P:proteasome-mediated ubiquitin-dependent protein catabolic process"/>
    <property type="evidence" value="ECO:0007669"/>
    <property type="project" value="TreeGrafter"/>
</dbReference>
<dbReference type="InterPro" id="IPR015943">
    <property type="entry name" value="WD40/YVTN_repeat-like_dom_sf"/>
</dbReference>
<evidence type="ECO:0000256" key="2">
    <source>
        <dbReference type="ARBA" id="ARBA00022490"/>
    </source>
</evidence>
<organism evidence="9 10">
    <name type="scientific">Diplogelasinospora grovesii</name>
    <dbReference type="NCBI Taxonomy" id="303347"/>
    <lineage>
        <taxon>Eukaryota</taxon>
        <taxon>Fungi</taxon>
        <taxon>Dikarya</taxon>
        <taxon>Ascomycota</taxon>
        <taxon>Pezizomycotina</taxon>
        <taxon>Sordariomycetes</taxon>
        <taxon>Sordariomycetidae</taxon>
        <taxon>Sordariales</taxon>
        <taxon>Diplogelasinosporaceae</taxon>
        <taxon>Diplogelasinospora</taxon>
    </lineage>
</organism>
<protein>
    <submittedName>
        <fullName evidence="9">Ubiquitin homeostasis protein</fullName>
    </submittedName>
</protein>
<dbReference type="PROSITE" id="PS50294">
    <property type="entry name" value="WD_REPEATS_REGION"/>
    <property type="match status" value="2"/>
</dbReference>
<dbReference type="GO" id="GO:0043130">
    <property type="term" value="F:ubiquitin binding"/>
    <property type="evidence" value="ECO:0007669"/>
    <property type="project" value="TreeGrafter"/>
</dbReference>
<evidence type="ECO:0000259" key="7">
    <source>
        <dbReference type="PROSITE" id="PS51394"/>
    </source>
</evidence>
<feature type="domain" description="PFU" evidence="7">
    <location>
        <begin position="322"/>
        <end position="415"/>
    </location>
</feature>
<dbReference type="PROSITE" id="PS50082">
    <property type="entry name" value="WD_REPEATS_2"/>
    <property type="match status" value="3"/>
</dbReference>
<dbReference type="AlphaFoldDB" id="A0AAN6NA26"/>
<dbReference type="PANTHER" id="PTHR19849">
    <property type="entry name" value="PHOSPHOLIPASE A-2-ACTIVATING PROTEIN"/>
    <property type="match status" value="1"/>
</dbReference>
<proteinExistence type="predicted"/>
<dbReference type="PROSITE" id="PS51394">
    <property type="entry name" value="PFU"/>
    <property type="match status" value="1"/>
</dbReference>
<dbReference type="GO" id="GO:0010992">
    <property type="term" value="P:ubiquitin recycling"/>
    <property type="evidence" value="ECO:0007669"/>
    <property type="project" value="TreeGrafter"/>
</dbReference>
<feature type="region of interest" description="Disordered" evidence="6">
    <location>
        <begin position="408"/>
        <end position="431"/>
    </location>
</feature>
<evidence type="ECO:0000256" key="3">
    <source>
        <dbReference type="ARBA" id="ARBA00022574"/>
    </source>
</evidence>
<dbReference type="Gene3D" id="2.130.10.10">
    <property type="entry name" value="YVTN repeat-like/Quinoprotein amine dehydrogenase"/>
    <property type="match status" value="1"/>
</dbReference>
<dbReference type="SMART" id="SM00320">
    <property type="entry name" value="WD40"/>
    <property type="match status" value="6"/>
</dbReference>
<evidence type="ECO:0000313" key="10">
    <source>
        <dbReference type="Proteomes" id="UP001303473"/>
    </source>
</evidence>
<dbReference type="InterPro" id="IPR013535">
    <property type="entry name" value="PUL_dom"/>
</dbReference>
<dbReference type="Gene3D" id="1.25.10.10">
    <property type="entry name" value="Leucine-rich Repeat Variant"/>
    <property type="match status" value="1"/>
</dbReference>
<dbReference type="InterPro" id="IPR036322">
    <property type="entry name" value="WD40_repeat_dom_sf"/>
</dbReference>
<accession>A0AAN6NA26</accession>
<dbReference type="Gene3D" id="3.10.20.870">
    <property type="entry name" value="PFU (PLAA family ubiquitin binding), C-terminal domain"/>
    <property type="match status" value="1"/>
</dbReference>
<dbReference type="InterPro" id="IPR015155">
    <property type="entry name" value="PFU"/>
</dbReference>
<comment type="caution">
    <text evidence="9">The sequence shown here is derived from an EMBL/GenBank/DDBJ whole genome shotgun (WGS) entry which is preliminary data.</text>
</comment>
<feature type="repeat" description="WD" evidence="5">
    <location>
        <begin position="105"/>
        <end position="146"/>
    </location>
</feature>
<feature type="domain" description="PUL" evidence="8">
    <location>
        <begin position="428"/>
        <end position="746"/>
    </location>
</feature>
<evidence type="ECO:0000259" key="8">
    <source>
        <dbReference type="PROSITE" id="PS51396"/>
    </source>
</evidence>
<evidence type="ECO:0000256" key="5">
    <source>
        <dbReference type="PROSITE-ProRule" id="PRU00221"/>
    </source>
</evidence>
<dbReference type="EMBL" id="MU853778">
    <property type="protein sequence ID" value="KAK3941977.1"/>
    <property type="molecule type" value="Genomic_DNA"/>
</dbReference>
<feature type="repeat" description="WD" evidence="5">
    <location>
        <begin position="240"/>
        <end position="270"/>
    </location>
</feature>
<dbReference type="SUPFAM" id="SSF50978">
    <property type="entry name" value="WD40 repeat-like"/>
    <property type="match status" value="1"/>
</dbReference>
<comment type="subcellular location">
    <subcellularLocation>
        <location evidence="1">Cytoplasm</location>
    </subcellularLocation>
</comment>
<dbReference type="GO" id="GO:0005737">
    <property type="term" value="C:cytoplasm"/>
    <property type="evidence" value="ECO:0007669"/>
    <property type="project" value="UniProtKB-SubCell"/>
</dbReference>
<evidence type="ECO:0000256" key="4">
    <source>
        <dbReference type="ARBA" id="ARBA00022737"/>
    </source>
</evidence>
<dbReference type="Proteomes" id="UP001303473">
    <property type="component" value="Unassembled WGS sequence"/>
</dbReference>
<dbReference type="Pfam" id="PF09070">
    <property type="entry name" value="PFU"/>
    <property type="match status" value="1"/>
</dbReference>
<evidence type="ECO:0000313" key="9">
    <source>
        <dbReference type="EMBL" id="KAK3941977.1"/>
    </source>
</evidence>
<dbReference type="Pfam" id="PF00400">
    <property type="entry name" value="WD40"/>
    <property type="match status" value="5"/>
</dbReference>
<dbReference type="CDD" id="cd00200">
    <property type="entry name" value="WD40"/>
    <property type="match status" value="1"/>
</dbReference>
<keyword evidence="4" id="KW-0677">Repeat</keyword>
<evidence type="ECO:0000256" key="1">
    <source>
        <dbReference type="ARBA" id="ARBA00004496"/>
    </source>
</evidence>
<dbReference type="Pfam" id="PF08324">
    <property type="entry name" value="PUL"/>
    <property type="match status" value="1"/>
</dbReference>
<dbReference type="GO" id="GO:0005634">
    <property type="term" value="C:nucleus"/>
    <property type="evidence" value="ECO:0007669"/>
    <property type="project" value="TreeGrafter"/>
</dbReference>
<dbReference type="PROSITE" id="PS51396">
    <property type="entry name" value="PUL"/>
    <property type="match status" value="1"/>
</dbReference>
<keyword evidence="2" id="KW-0963">Cytoplasm</keyword>
<feature type="repeat" description="WD" evidence="5">
    <location>
        <begin position="10"/>
        <end position="40"/>
    </location>
</feature>